<evidence type="ECO:0000313" key="4">
    <source>
        <dbReference type="EMBL" id="MCC2163319.1"/>
    </source>
</evidence>
<accession>A0AAE3AK51</accession>
<evidence type="ECO:0000256" key="2">
    <source>
        <dbReference type="SAM" id="Phobius"/>
    </source>
</evidence>
<comment type="caution">
    <text evidence="4">The sequence shown here is derived from an EMBL/GenBank/DDBJ whole genome shotgun (WGS) entry which is preliminary data.</text>
</comment>
<feature type="compositionally biased region" description="Polar residues" evidence="1">
    <location>
        <begin position="135"/>
        <end position="147"/>
    </location>
</feature>
<evidence type="ECO:0000313" key="5">
    <source>
        <dbReference type="Proteomes" id="UP001198962"/>
    </source>
</evidence>
<dbReference type="PANTHER" id="PTHR34408:SF2">
    <property type="entry name" value="CELL WALL-BINDING PROTEIN YWSB"/>
    <property type="match status" value="1"/>
</dbReference>
<dbReference type="Gene3D" id="2.30.30.40">
    <property type="entry name" value="SH3 Domains"/>
    <property type="match status" value="1"/>
</dbReference>
<keyword evidence="2" id="KW-0472">Membrane</keyword>
<dbReference type="EMBL" id="JAJEPU010000001">
    <property type="protein sequence ID" value="MCC2163319.1"/>
    <property type="molecule type" value="Genomic_DNA"/>
</dbReference>
<dbReference type="Pfam" id="PF08239">
    <property type="entry name" value="SH3_3"/>
    <property type="match status" value="1"/>
</dbReference>
<dbReference type="Pfam" id="PF13643">
    <property type="entry name" value="DUF4145"/>
    <property type="match status" value="1"/>
</dbReference>
<protein>
    <submittedName>
        <fullName evidence="4">SH3 domain-containing protein</fullName>
    </submittedName>
</protein>
<dbReference type="InterPro" id="IPR052354">
    <property type="entry name" value="Cell_Wall_Dynamics_Protein"/>
</dbReference>
<dbReference type="AlphaFoldDB" id="A0AAE3AK51"/>
<sequence>MGTNSNINWEKIQQGVNEVERLIGQKEYNSAMITARQTLELMVRLQMERADIVSTNSDLMSMIDCLYKNRWISKATCERYHKIRMIGNKAVHDGDNNAYSANQAYHELSQEVYTFANDYRNAQKGVRPAPARQSAPRQNRPTQSTESAGVESSKKSRKQKGITFTWTDLLKLLIPIVCIALLFVIIKIVRPNSDTGKKKTTAPITTEAVTSADSTDETDSAETTPEVIYRTTSNLNVRSRPSTDGDKIGQLSAGSAIEYIGDSDDGAWAKINYNGQEGYVSKEYLTAE</sequence>
<proteinExistence type="predicted"/>
<dbReference type="InterPro" id="IPR003646">
    <property type="entry name" value="SH3-like_bac-type"/>
</dbReference>
<dbReference type="RefSeq" id="WP_308450247.1">
    <property type="nucleotide sequence ID" value="NZ_JAJEPU010000001.1"/>
</dbReference>
<organism evidence="4 5">
    <name type="scientific">Brotaphodocola catenula</name>
    <dbReference type="NCBI Taxonomy" id="2885361"/>
    <lineage>
        <taxon>Bacteria</taxon>
        <taxon>Bacillati</taxon>
        <taxon>Bacillota</taxon>
        <taxon>Clostridia</taxon>
        <taxon>Lachnospirales</taxon>
        <taxon>Lachnospiraceae</taxon>
        <taxon>Brotaphodocola</taxon>
    </lineage>
</organism>
<gene>
    <name evidence="4" type="ORF">LKD32_00195</name>
</gene>
<reference evidence="4" key="1">
    <citation type="submission" date="2021-10" db="EMBL/GenBank/DDBJ databases">
        <title>Anaerobic single-cell dispensing facilitates the cultivation of human gut bacteria.</title>
        <authorList>
            <person name="Afrizal A."/>
        </authorList>
    </citation>
    <scope>NUCLEOTIDE SEQUENCE</scope>
    <source>
        <strain evidence="4">CLA-AA-H274</strain>
    </source>
</reference>
<keyword evidence="2" id="KW-0812">Transmembrane</keyword>
<evidence type="ECO:0000259" key="3">
    <source>
        <dbReference type="PROSITE" id="PS51781"/>
    </source>
</evidence>
<dbReference type="SMART" id="SM00287">
    <property type="entry name" value="SH3b"/>
    <property type="match status" value="1"/>
</dbReference>
<keyword evidence="2" id="KW-1133">Transmembrane helix</keyword>
<dbReference type="Proteomes" id="UP001198962">
    <property type="component" value="Unassembled WGS sequence"/>
</dbReference>
<keyword evidence="5" id="KW-1185">Reference proteome</keyword>
<feature type="region of interest" description="Disordered" evidence="1">
    <location>
        <begin position="124"/>
        <end position="154"/>
    </location>
</feature>
<feature type="transmembrane region" description="Helical" evidence="2">
    <location>
        <begin position="169"/>
        <end position="189"/>
    </location>
</feature>
<name>A0AAE3AK51_9FIRM</name>
<dbReference type="PROSITE" id="PS51781">
    <property type="entry name" value="SH3B"/>
    <property type="match status" value="1"/>
</dbReference>
<feature type="domain" description="SH3b" evidence="3">
    <location>
        <begin position="222"/>
        <end position="288"/>
    </location>
</feature>
<evidence type="ECO:0000256" key="1">
    <source>
        <dbReference type="SAM" id="MobiDB-lite"/>
    </source>
</evidence>
<dbReference type="InterPro" id="IPR025285">
    <property type="entry name" value="DUF4145"/>
</dbReference>
<dbReference type="PANTHER" id="PTHR34408">
    <property type="entry name" value="FAMILY PROTEIN, PUTATIVE-RELATED"/>
    <property type="match status" value="1"/>
</dbReference>